<evidence type="ECO:0000256" key="3">
    <source>
        <dbReference type="ARBA" id="ARBA00023015"/>
    </source>
</evidence>
<dbReference type="Gene3D" id="3.40.50.300">
    <property type="entry name" value="P-loop containing nucleotide triphosphate hydrolases"/>
    <property type="match status" value="1"/>
</dbReference>
<evidence type="ECO:0000313" key="6">
    <source>
        <dbReference type="EMBL" id="HIU28354.1"/>
    </source>
</evidence>
<dbReference type="InterPro" id="IPR025944">
    <property type="entry name" value="Sigma_54_int_dom_CS"/>
</dbReference>
<comment type="caution">
    <text evidence="6">The sequence shown here is derived from an EMBL/GenBank/DDBJ whole genome shotgun (WGS) entry which is preliminary data.</text>
</comment>
<dbReference type="AlphaFoldDB" id="A0A9D1I533"/>
<reference evidence="6" key="1">
    <citation type="submission" date="2020-10" db="EMBL/GenBank/DDBJ databases">
        <authorList>
            <person name="Gilroy R."/>
        </authorList>
    </citation>
    <scope>NUCLEOTIDE SEQUENCE</scope>
    <source>
        <strain evidence="6">11300</strain>
    </source>
</reference>
<dbReference type="InterPro" id="IPR002078">
    <property type="entry name" value="Sigma_54_int"/>
</dbReference>
<keyword evidence="2" id="KW-0067">ATP-binding</keyword>
<sequence>MKKIALIYRNRENMEAIYHLEEEVESIFGNYADIENYYANELTEKDRIKADVYVLVDRSVLANLRTHTASFKNIVILTRSISKDNLKKIMEIPKNEDVLIVNDALERTIETASMLYELGIGHLNFIVYNPEEDDGRYNGIKYAIVPNEPQMVPGYIENVINVGYRKIGFDTMVRIKNSLNIEDDELELKLLLYISTIVEPQNDLSNSYVGSFLRNSMLNEYLYDAPSALILVSNDGQIIYANRRARDFFEKDGSGRRTYYISAIDRELLRLIDGTGEISKKVVAIADSNYILDKVPLCISNTQIGYYVTLQDEVVIKDMEISLNKKLIEKGLFAKYTFNDIKRSCEVMTETVELAKKAAVTEYTILITGESGTGKELFAQSIHNYSNRKDMPFIGVNCAAIPESLLESELFGYEEGAFTGASKKGKIGYFEQANHGTIFLDEIGDISPKLQARLLRVLQEKQVMRIGSDRVINVDVRIIAATNRDLKKEVENGNFRSDLYYRLNTLQIMVPPLRERKEDILLLFNEFVKDGHVRMSQKDRDMLLNYGWPGNVRELENCALYYMTLGKLPEQFQNKELMGTGETDEDIQSKISGEILEILFKKNSIGHGTGRMSVLELLRKEEYDISDVQLRSILGGLQEQGLITIGRGRQGMKLTEKGMKAIG</sequence>
<dbReference type="Pfam" id="PF00158">
    <property type="entry name" value="Sigma54_activat"/>
    <property type="match status" value="1"/>
</dbReference>
<dbReference type="Proteomes" id="UP000824091">
    <property type="component" value="Unassembled WGS sequence"/>
</dbReference>
<evidence type="ECO:0000256" key="4">
    <source>
        <dbReference type="ARBA" id="ARBA00023163"/>
    </source>
</evidence>
<dbReference type="SUPFAM" id="SSF52540">
    <property type="entry name" value="P-loop containing nucleoside triphosphate hydrolases"/>
    <property type="match status" value="1"/>
</dbReference>
<feature type="domain" description="Sigma-54 factor interaction" evidence="5">
    <location>
        <begin position="341"/>
        <end position="564"/>
    </location>
</feature>
<dbReference type="PROSITE" id="PS00688">
    <property type="entry name" value="SIGMA54_INTERACT_3"/>
    <property type="match status" value="1"/>
</dbReference>
<name>A0A9D1I533_9FIRM</name>
<dbReference type="SMART" id="SM00382">
    <property type="entry name" value="AAA"/>
    <property type="match status" value="1"/>
</dbReference>
<dbReference type="EMBL" id="DVMO01000126">
    <property type="protein sequence ID" value="HIU28354.1"/>
    <property type="molecule type" value="Genomic_DNA"/>
</dbReference>
<dbReference type="PANTHER" id="PTHR32071">
    <property type="entry name" value="TRANSCRIPTIONAL REGULATORY PROTEIN"/>
    <property type="match status" value="1"/>
</dbReference>
<keyword evidence="3" id="KW-0805">Transcription regulation</keyword>
<dbReference type="InterPro" id="IPR058031">
    <property type="entry name" value="AAA_lid_NorR"/>
</dbReference>
<proteinExistence type="predicted"/>
<keyword evidence="4" id="KW-0804">Transcription</keyword>
<dbReference type="CDD" id="cd00009">
    <property type="entry name" value="AAA"/>
    <property type="match status" value="1"/>
</dbReference>
<organism evidence="6 7">
    <name type="scientific">Candidatus Fimisoma avicola</name>
    <dbReference type="NCBI Taxonomy" id="2840826"/>
    <lineage>
        <taxon>Bacteria</taxon>
        <taxon>Bacillati</taxon>
        <taxon>Bacillota</taxon>
        <taxon>Clostridia</taxon>
        <taxon>Eubacteriales</taxon>
        <taxon>Candidatus Fimisoma</taxon>
    </lineage>
</organism>
<keyword evidence="1" id="KW-0547">Nucleotide-binding</keyword>
<evidence type="ECO:0000259" key="5">
    <source>
        <dbReference type="PROSITE" id="PS50045"/>
    </source>
</evidence>
<dbReference type="Gene3D" id="1.10.8.60">
    <property type="match status" value="1"/>
</dbReference>
<gene>
    <name evidence="6" type="ORF">IAD16_08245</name>
</gene>
<dbReference type="FunFam" id="3.40.50.300:FF:000006">
    <property type="entry name" value="DNA-binding transcriptional regulator NtrC"/>
    <property type="match status" value="1"/>
</dbReference>
<dbReference type="PROSITE" id="PS00675">
    <property type="entry name" value="SIGMA54_INTERACT_1"/>
    <property type="match status" value="1"/>
</dbReference>
<dbReference type="Pfam" id="PF25601">
    <property type="entry name" value="AAA_lid_14"/>
    <property type="match status" value="1"/>
</dbReference>
<dbReference type="GO" id="GO:0006355">
    <property type="term" value="P:regulation of DNA-templated transcription"/>
    <property type="evidence" value="ECO:0007669"/>
    <property type="project" value="InterPro"/>
</dbReference>
<evidence type="ECO:0000256" key="1">
    <source>
        <dbReference type="ARBA" id="ARBA00022741"/>
    </source>
</evidence>
<dbReference type="PANTHER" id="PTHR32071:SF57">
    <property type="entry name" value="C4-DICARBOXYLATE TRANSPORT TRANSCRIPTIONAL REGULATORY PROTEIN DCTD"/>
    <property type="match status" value="1"/>
</dbReference>
<dbReference type="InterPro" id="IPR003593">
    <property type="entry name" value="AAA+_ATPase"/>
</dbReference>
<reference evidence="6" key="2">
    <citation type="journal article" date="2021" name="PeerJ">
        <title>Extensive microbial diversity within the chicken gut microbiome revealed by metagenomics and culture.</title>
        <authorList>
            <person name="Gilroy R."/>
            <person name="Ravi A."/>
            <person name="Getino M."/>
            <person name="Pursley I."/>
            <person name="Horton D.L."/>
            <person name="Alikhan N.F."/>
            <person name="Baker D."/>
            <person name="Gharbi K."/>
            <person name="Hall N."/>
            <person name="Watson M."/>
            <person name="Adriaenssens E.M."/>
            <person name="Foster-Nyarko E."/>
            <person name="Jarju S."/>
            <person name="Secka A."/>
            <person name="Antonio M."/>
            <person name="Oren A."/>
            <person name="Chaudhuri R.R."/>
            <person name="La Ragione R."/>
            <person name="Hildebrand F."/>
            <person name="Pallen M.J."/>
        </authorList>
    </citation>
    <scope>NUCLEOTIDE SEQUENCE</scope>
    <source>
        <strain evidence="6">11300</strain>
    </source>
</reference>
<accession>A0A9D1I533</accession>
<dbReference type="PROSITE" id="PS50045">
    <property type="entry name" value="SIGMA54_INTERACT_4"/>
    <property type="match status" value="1"/>
</dbReference>
<evidence type="ECO:0000256" key="2">
    <source>
        <dbReference type="ARBA" id="ARBA00022840"/>
    </source>
</evidence>
<dbReference type="InterPro" id="IPR025662">
    <property type="entry name" value="Sigma_54_int_dom_ATP-bd_1"/>
</dbReference>
<dbReference type="InterPro" id="IPR027417">
    <property type="entry name" value="P-loop_NTPase"/>
</dbReference>
<evidence type="ECO:0000313" key="7">
    <source>
        <dbReference type="Proteomes" id="UP000824091"/>
    </source>
</evidence>
<dbReference type="GO" id="GO:0005524">
    <property type="term" value="F:ATP binding"/>
    <property type="evidence" value="ECO:0007669"/>
    <property type="project" value="UniProtKB-KW"/>
</dbReference>
<protein>
    <submittedName>
        <fullName evidence="6">Sigma 54-interacting transcriptional regulator</fullName>
    </submittedName>
</protein>